<dbReference type="Proteomes" id="UP000663881">
    <property type="component" value="Unassembled WGS sequence"/>
</dbReference>
<protein>
    <submittedName>
        <fullName evidence="2">Uncharacterized protein</fullName>
    </submittedName>
</protein>
<accession>A0A819K647</accession>
<reference evidence="2" key="1">
    <citation type="submission" date="2021-02" db="EMBL/GenBank/DDBJ databases">
        <authorList>
            <person name="Nowell W R."/>
        </authorList>
    </citation>
    <scope>NUCLEOTIDE SEQUENCE</scope>
</reference>
<sequence length="174" mass="20802">MNYLIENTTVTSFNISNLNVQSYGMELLSSTHNLIEQQNFNLNNNNPLYQAPKKKKISYGDRKVLIAKRRVRRQQERFISNQTNHLNQHIIKIDGDDQVNVRQEDEEEQQQRIHICPLNDHHQIRLSNKRKYQELNQDDMHINQLFSQLTITQEDLRKKKTLKRTRPVTYTVSF</sequence>
<comment type="caution">
    <text evidence="2">The sequence shown here is derived from an EMBL/GenBank/DDBJ whole genome shotgun (WGS) entry which is preliminary data.</text>
</comment>
<name>A0A819K647_9BILA</name>
<proteinExistence type="predicted"/>
<dbReference type="EMBL" id="CAJNON010001934">
    <property type="protein sequence ID" value="CAF1492754.1"/>
    <property type="molecule type" value="Genomic_DNA"/>
</dbReference>
<evidence type="ECO:0000313" key="2">
    <source>
        <dbReference type="EMBL" id="CAF3940460.1"/>
    </source>
</evidence>
<dbReference type="AlphaFoldDB" id="A0A819K647"/>
<dbReference type="EMBL" id="CAJOAY010002302">
    <property type="protein sequence ID" value="CAF3940460.1"/>
    <property type="molecule type" value="Genomic_DNA"/>
</dbReference>
<dbReference type="Proteomes" id="UP000663891">
    <property type="component" value="Unassembled WGS sequence"/>
</dbReference>
<evidence type="ECO:0000313" key="3">
    <source>
        <dbReference type="Proteomes" id="UP000663881"/>
    </source>
</evidence>
<gene>
    <name evidence="2" type="ORF">OKA104_LOCUS26356</name>
    <name evidence="1" type="ORF">VCS650_LOCUS41798</name>
</gene>
<organism evidence="2 3">
    <name type="scientific">Adineta steineri</name>
    <dbReference type="NCBI Taxonomy" id="433720"/>
    <lineage>
        <taxon>Eukaryota</taxon>
        <taxon>Metazoa</taxon>
        <taxon>Spiralia</taxon>
        <taxon>Gnathifera</taxon>
        <taxon>Rotifera</taxon>
        <taxon>Eurotatoria</taxon>
        <taxon>Bdelloidea</taxon>
        <taxon>Adinetida</taxon>
        <taxon>Adinetidae</taxon>
        <taxon>Adineta</taxon>
    </lineage>
</organism>
<evidence type="ECO:0000313" key="1">
    <source>
        <dbReference type="EMBL" id="CAF1492754.1"/>
    </source>
</evidence>